<dbReference type="GO" id="GO:0005813">
    <property type="term" value="C:centrosome"/>
    <property type="evidence" value="ECO:0007669"/>
    <property type="project" value="InterPro"/>
</dbReference>
<comment type="caution">
    <text evidence="3">The sequence shown here is derived from an EMBL/GenBank/DDBJ whole genome shotgun (WGS) entry which is preliminary data.</text>
</comment>
<feature type="compositionally biased region" description="Low complexity" evidence="2">
    <location>
        <begin position="89"/>
        <end position="105"/>
    </location>
</feature>
<evidence type="ECO:0000313" key="3">
    <source>
        <dbReference type="EMBL" id="CAD7667804.1"/>
    </source>
</evidence>
<feature type="region of interest" description="Disordered" evidence="2">
    <location>
        <begin position="62"/>
        <end position="138"/>
    </location>
</feature>
<keyword evidence="4" id="KW-1185">Reference proteome</keyword>
<feature type="compositionally biased region" description="Polar residues" evidence="2">
    <location>
        <begin position="528"/>
        <end position="539"/>
    </location>
</feature>
<feature type="region of interest" description="Disordered" evidence="2">
    <location>
        <begin position="1529"/>
        <end position="1592"/>
    </location>
</feature>
<dbReference type="GO" id="GO:0008017">
    <property type="term" value="F:microtubule binding"/>
    <property type="evidence" value="ECO:0007669"/>
    <property type="project" value="InterPro"/>
</dbReference>
<name>A0A811XU53_NYCPR</name>
<gene>
    <name evidence="3" type="ORF">NYPRO_LOCUS1089</name>
</gene>
<dbReference type="PANTHER" id="PTHR13958">
    <property type="entry name" value="CENTROSOME-ASSOCIATED PROTEIN 350"/>
    <property type="match status" value="1"/>
</dbReference>
<evidence type="ECO:0000313" key="4">
    <source>
        <dbReference type="Proteomes" id="UP000645828"/>
    </source>
</evidence>
<feature type="region of interest" description="Disordered" evidence="2">
    <location>
        <begin position="214"/>
        <end position="247"/>
    </location>
</feature>
<feature type="compositionally biased region" description="Low complexity" evidence="2">
    <location>
        <begin position="1724"/>
        <end position="1735"/>
    </location>
</feature>
<feature type="region of interest" description="Disordered" evidence="2">
    <location>
        <begin position="290"/>
        <end position="326"/>
    </location>
</feature>
<feature type="compositionally biased region" description="Low complexity" evidence="2">
    <location>
        <begin position="1678"/>
        <end position="1706"/>
    </location>
</feature>
<feature type="region of interest" description="Disordered" evidence="2">
    <location>
        <begin position="567"/>
        <end position="609"/>
    </location>
</feature>
<evidence type="ECO:0000256" key="1">
    <source>
        <dbReference type="SAM" id="Coils"/>
    </source>
</evidence>
<feature type="compositionally biased region" description="Low complexity" evidence="2">
    <location>
        <begin position="150"/>
        <end position="167"/>
    </location>
</feature>
<reference evidence="3" key="1">
    <citation type="submission" date="2020-12" db="EMBL/GenBank/DDBJ databases">
        <authorList>
            <consortium name="Molecular Ecology Group"/>
        </authorList>
    </citation>
    <scope>NUCLEOTIDE SEQUENCE</scope>
    <source>
        <strain evidence="3">TBG_1078</strain>
    </source>
</reference>
<dbReference type="InterPro" id="IPR028750">
    <property type="entry name" value="CEP350/CC187"/>
</dbReference>
<feature type="compositionally biased region" description="Basic and acidic residues" evidence="2">
    <location>
        <begin position="126"/>
        <end position="138"/>
    </location>
</feature>
<evidence type="ECO:0000256" key="2">
    <source>
        <dbReference type="SAM" id="MobiDB-lite"/>
    </source>
</evidence>
<feature type="region of interest" description="Disordered" evidence="2">
    <location>
        <begin position="1618"/>
        <end position="1895"/>
    </location>
</feature>
<feature type="compositionally biased region" description="Low complexity" evidence="2">
    <location>
        <begin position="1785"/>
        <end position="1807"/>
    </location>
</feature>
<feature type="region of interest" description="Disordered" evidence="2">
    <location>
        <begin position="402"/>
        <end position="434"/>
    </location>
</feature>
<dbReference type="PANTHER" id="PTHR13958:SF5">
    <property type="entry name" value="COILED-COIL DOMAIN-CONTAINING PROTEIN 187"/>
    <property type="match status" value="1"/>
</dbReference>
<feature type="compositionally biased region" description="Basic and acidic residues" evidence="2">
    <location>
        <begin position="1770"/>
        <end position="1780"/>
    </location>
</feature>
<feature type="coiled-coil region" evidence="1">
    <location>
        <begin position="634"/>
        <end position="661"/>
    </location>
</feature>
<feature type="region of interest" description="Disordered" evidence="2">
    <location>
        <begin position="1918"/>
        <end position="2030"/>
    </location>
</feature>
<feature type="compositionally biased region" description="Polar residues" evidence="2">
    <location>
        <begin position="1570"/>
        <end position="1586"/>
    </location>
</feature>
<feature type="region of interest" description="Disordered" evidence="2">
    <location>
        <begin position="150"/>
        <end position="185"/>
    </location>
</feature>
<feature type="region of interest" description="Disordered" evidence="2">
    <location>
        <begin position="461"/>
        <end position="539"/>
    </location>
</feature>
<dbReference type="GO" id="GO:0034453">
    <property type="term" value="P:microtubule anchoring"/>
    <property type="evidence" value="ECO:0007669"/>
    <property type="project" value="InterPro"/>
</dbReference>
<feature type="region of interest" description="Disordered" evidence="2">
    <location>
        <begin position="1327"/>
        <end position="1513"/>
    </location>
</feature>
<feature type="compositionally biased region" description="Gly residues" evidence="2">
    <location>
        <begin position="1644"/>
        <end position="1660"/>
    </location>
</feature>
<feature type="region of interest" description="Disordered" evidence="2">
    <location>
        <begin position="1"/>
        <end position="31"/>
    </location>
</feature>
<sequence>MSYPPHTAQPGSVRRQREAHCRESGLCPPVSEDEAMAALRWPRPSHQPGDLRGATHVAWSDYIEQPGPQGKACSYPVWSEADEAKDGDSSVSSGRLSGSSGGHESCTSPPGPWKEKPPKVLGPWRPARESNPRLEQLRDRIRAQAQWQASCTSLGTSTRSSTSRLCGAPKADPQRKARKLTTPSAAPWDTLKLRSSAKGLGTLSVALCGVEDKAIPGRGREPSGIPQRQASVPREKAKRMKSSPCKREKALIAPTPRRAAKDKDSELVGIHTWRKGPALVRALLGPPLALPRLQSKPSRDQAPTAELGDNRKVGAAKSSPVRPRMPSPAFLRGDLQVSANAPSLASYDQPVTIQNALAVLRDLRQQIQTGLELAQSRHPRAGPELGRSKLWLQNLAGRKQQGPWSISDVRGPFSKSPQAGMEGKHSSLERAGCFPSGHHRNTLAGWESYPQKTGTAQGWNLSFQRGFTPGSPPERLTSFPRRPWSASAGQASRLQRTGEAQGWNPSFLRSGSPPERLTSFRQRPWSASAGQTSRPQGTWTAYEDWDTPARRPLSPLAQRAWSASFMQSTGTSGKGRRPLLPPSGVKRGWPRKEKEVRVPPPCQKPQGVLGHPYSSEVLREFMHQKSLARRQQAMKEKASAVRALELRNQRLQDVYRKQREAVLSKAVPVVSQTTPGIVTFFPHCAQSRGLEAPGSLGSPVLEWSKVTSGMVLGDQEAPGSFCLCLNRALNRTETLETGGPQDGWEGTPVLMSARSSLGPLKLQDLTTRYPRPGVCIYLDPEESERLGMPGPLHFRYKQARLQALETMANVLKQRIDILTAKLHKSEAPDTVGDPVSDLSSSHPIMVPADPTPADPVCLGALVPNGSREAPWDWTDMRARPLVSPTCFPGGQTLPWSPDWERRQSVSPRGHYNSRPRGFIEDGCLELDNRLARNTASFPALGSFIGSSLGVPAVLDPTCGSLQLEEMPAARGVGSIMPWTMRGCGQCLQHLANIPRKSRGFLKSLQPDLQEQEQALALLRQRAELEVWETQKALDQLLFKHCLQQLMKKHSTQARPDPALEREQPQVCRDLQPRTSPSTVTARPRSHPALSRETAAALQGPQDGLWAQQDKSASAEPRQEVGPDQVSLQLPQARLYARVNPTHQWRLAGPWNTNPGRPGRFTIQMLELSQREEKLRAQHQAALLRLREKTLEEKMRTELAWLEHQRRCLGSKGSAALLAALAERQQQALSRLEQEQASPPSDVAQDPVVQGECPGVRGSSMAWVQCSPAVLPPIAHWRLKLGKREIRCLQNTHLFSHKERMLLLQHQKDILSLRKAVKHLQQEFQAWTGVPQSSGPGVKPAPMEGSKTSPQSKRPAQGSLCPPTPRGPRNLTSHGLQRSPERPGAQQLPIGQEDRTPPQATSATDSHRLPPRPVWGVDTLVAGGWPDTGGQLAKSHSPVGQGNPQPNPSSLSSKEETWPLKGSPPQELQGQCSLGRGAPCSPPKTSQVVEGSTSPTGSKLGLDFSSSPMEDPHQMESWWLGEQRIEPCWQEDPYNPFPQLEAAPLTAAPAPAPPSLREGSPLGLGPESESKYTPWSCSGSSARSHTASPVKELSCPSLQEFQKVSATLVQLSESSTSLLDWAAGDAPDGEPGRSGEFSPQDTQGLHGGGGQVAWEGLGGTGASALHCSSMEAGGPEPGPGLLQEGQLLPLHCMPSSRSGSELSEASSKVWDEENLLEPGPGADPALGRSSLAGGSSHLESGGVSCSVLPSLDLGKEQEASGTSGSMISGLHAERAKQKSPEAARNPLPSKASSSSDLDLSLSFPSGSLTSEEVDFAKGGEPVLLQASAGRPQEPGNADLSPSNDKKPQEAGSEPKVPVSLRAPPGDPGSLVALTPEGRAPGHSGDGDSPALEEACPTLASRVLPEILSPVDDVLSYSSADLQSSTHRDASLLPPPPTFPAESEASPTSPHSEDFPPPPEDAMFPRGPPEEDASIKTGEVPSLSKKAPPEALSLGSQESGLFLGAGAHSGSFEDKLGGSRSDGGTQAMGSGWSELVGWLGSPSWAGAGDAARQVMLQPPAPSRVSCMAGDGLPVLPVAGGTGLSGTRQRGPCIDPPGAERAEAVDLVSSQLTRRILCDSLAVVSELAQPAAR</sequence>
<dbReference type="Proteomes" id="UP000645828">
    <property type="component" value="Unassembled WGS sequence"/>
</dbReference>
<organism evidence="3 4">
    <name type="scientific">Nyctereutes procyonoides</name>
    <name type="common">Raccoon dog</name>
    <name type="synonym">Canis procyonoides</name>
    <dbReference type="NCBI Taxonomy" id="34880"/>
    <lineage>
        <taxon>Eukaryota</taxon>
        <taxon>Metazoa</taxon>
        <taxon>Chordata</taxon>
        <taxon>Craniata</taxon>
        <taxon>Vertebrata</taxon>
        <taxon>Euteleostomi</taxon>
        <taxon>Mammalia</taxon>
        <taxon>Eutheria</taxon>
        <taxon>Laurasiatheria</taxon>
        <taxon>Carnivora</taxon>
        <taxon>Caniformia</taxon>
        <taxon>Canidae</taxon>
        <taxon>Nyctereutes</taxon>
    </lineage>
</organism>
<protein>
    <submittedName>
        <fullName evidence="3">(raccoon dog) hypothetical protein</fullName>
    </submittedName>
</protein>
<proteinExistence type="predicted"/>
<accession>A0A811XU53</accession>
<dbReference type="EMBL" id="CAJHUB010000649">
    <property type="protein sequence ID" value="CAD7667804.1"/>
    <property type="molecule type" value="Genomic_DNA"/>
</dbReference>
<keyword evidence="1" id="KW-0175">Coiled coil</keyword>
<feature type="region of interest" description="Disordered" evidence="2">
    <location>
        <begin position="1049"/>
        <end position="1124"/>
    </location>
</feature>
<feature type="compositionally biased region" description="Polar residues" evidence="2">
    <location>
        <begin position="1482"/>
        <end position="1496"/>
    </location>
</feature>
<feature type="compositionally biased region" description="Polar residues" evidence="2">
    <location>
        <begin position="1437"/>
        <end position="1451"/>
    </location>
</feature>